<dbReference type="InterPro" id="IPR015797">
    <property type="entry name" value="NUDIX_hydrolase-like_dom_sf"/>
</dbReference>
<dbReference type="CDD" id="cd03430">
    <property type="entry name" value="NUDIX_GDPMH_NudD"/>
    <property type="match status" value="1"/>
</dbReference>
<name>A0ABD5QME7_9EURY</name>
<evidence type="ECO:0000259" key="4">
    <source>
        <dbReference type="PROSITE" id="PS51462"/>
    </source>
</evidence>
<dbReference type="AlphaFoldDB" id="A0ABD5QME7"/>
<keyword evidence="6" id="KW-1185">Reference proteome</keyword>
<dbReference type="SUPFAM" id="SSF55811">
    <property type="entry name" value="Nudix"/>
    <property type="match status" value="1"/>
</dbReference>
<comment type="caution">
    <text evidence="5">The sequence shown here is derived from an EMBL/GenBank/DDBJ whole genome shotgun (WGS) entry which is preliminary data.</text>
</comment>
<protein>
    <submittedName>
        <fullName evidence="5">GDP-mannose mannosyl hydrolase</fullName>
    </submittedName>
</protein>
<gene>
    <name evidence="5" type="ORF">ACFPFO_21205</name>
</gene>
<accession>A0ABD5QME7</accession>
<evidence type="ECO:0000313" key="5">
    <source>
        <dbReference type="EMBL" id="MFC4990217.1"/>
    </source>
</evidence>
<dbReference type="InterPro" id="IPR000086">
    <property type="entry name" value="NUDIX_hydrolase_dom"/>
</dbReference>
<dbReference type="PANTHER" id="PTHR43046">
    <property type="entry name" value="GDP-MANNOSE MANNOSYL HYDROLASE"/>
    <property type="match status" value="1"/>
</dbReference>
<sequence>MTEDVSWVPEDEWEVVVDNVPIVSVDLLVQHEGGILLGLRENEPVKGEWFVPGGAVLKNETLDEAVQRVAKTELGCEVDVVERLGSFEHFYESSEIDGIDRKHYVAQAFVVTPTEPINAPDDQHSELRVFTPPFDDLHPYMTRYLDHMDLTTQ</sequence>
<dbReference type="EMBL" id="JBHSJG010000064">
    <property type="protein sequence ID" value="MFC4990217.1"/>
    <property type="molecule type" value="Genomic_DNA"/>
</dbReference>
<organism evidence="5 6">
    <name type="scientific">Saliphagus infecundisoli</name>
    <dbReference type="NCBI Taxonomy" id="1849069"/>
    <lineage>
        <taxon>Archaea</taxon>
        <taxon>Methanobacteriati</taxon>
        <taxon>Methanobacteriota</taxon>
        <taxon>Stenosarchaea group</taxon>
        <taxon>Halobacteria</taxon>
        <taxon>Halobacteriales</taxon>
        <taxon>Natrialbaceae</taxon>
        <taxon>Saliphagus</taxon>
    </lineage>
</organism>
<dbReference type="Gene3D" id="3.90.79.10">
    <property type="entry name" value="Nucleoside Triphosphate Pyrophosphohydrolase"/>
    <property type="match status" value="1"/>
</dbReference>
<feature type="domain" description="Nudix hydrolase" evidence="4">
    <location>
        <begin position="18"/>
        <end position="153"/>
    </location>
</feature>
<dbReference type="Proteomes" id="UP001595925">
    <property type="component" value="Unassembled WGS sequence"/>
</dbReference>
<comment type="cofactor">
    <cofactor evidence="1">
        <name>Mg(2+)</name>
        <dbReference type="ChEBI" id="CHEBI:18420"/>
    </cofactor>
</comment>
<keyword evidence="3" id="KW-0460">Magnesium</keyword>
<dbReference type="PROSITE" id="PS51462">
    <property type="entry name" value="NUDIX"/>
    <property type="match status" value="1"/>
</dbReference>
<dbReference type="Pfam" id="PF00293">
    <property type="entry name" value="NUDIX"/>
    <property type="match status" value="1"/>
</dbReference>
<dbReference type="PANTHER" id="PTHR43046:SF12">
    <property type="entry name" value="GDP-MANNOSE MANNOSYL HYDROLASE"/>
    <property type="match status" value="1"/>
</dbReference>
<dbReference type="GO" id="GO:0016787">
    <property type="term" value="F:hydrolase activity"/>
    <property type="evidence" value="ECO:0007669"/>
    <property type="project" value="UniProtKB-KW"/>
</dbReference>
<evidence type="ECO:0000256" key="2">
    <source>
        <dbReference type="ARBA" id="ARBA00022801"/>
    </source>
</evidence>
<keyword evidence="2 5" id="KW-0378">Hydrolase</keyword>
<dbReference type="RefSeq" id="WP_224830276.1">
    <property type="nucleotide sequence ID" value="NZ_JAIVEF010000046.1"/>
</dbReference>
<evidence type="ECO:0000313" key="6">
    <source>
        <dbReference type="Proteomes" id="UP001595925"/>
    </source>
</evidence>
<proteinExistence type="predicted"/>
<evidence type="ECO:0000256" key="1">
    <source>
        <dbReference type="ARBA" id="ARBA00001946"/>
    </source>
</evidence>
<evidence type="ECO:0000256" key="3">
    <source>
        <dbReference type="ARBA" id="ARBA00022842"/>
    </source>
</evidence>
<reference evidence="5 6" key="1">
    <citation type="journal article" date="2019" name="Int. J. Syst. Evol. Microbiol.">
        <title>The Global Catalogue of Microorganisms (GCM) 10K type strain sequencing project: providing services to taxonomists for standard genome sequencing and annotation.</title>
        <authorList>
            <consortium name="The Broad Institute Genomics Platform"/>
            <consortium name="The Broad Institute Genome Sequencing Center for Infectious Disease"/>
            <person name="Wu L."/>
            <person name="Ma J."/>
        </authorList>
    </citation>
    <scope>NUCLEOTIDE SEQUENCE [LARGE SCALE GENOMIC DNA]</scope>
    <source>
        <strain evidence="5 6">CGMCC 1.15824</strain>
    </source>
</reference>